<dbReference type="EMBL" id="CP062806">
    <property type="protein sequence ID" value="QOT82066.1"/>
    <property type="molecule type" value="Genomic_DNA"/>
</dbReference>
<protein>
    <recommendedName>
        <fullName evidence="3">Toll/interleukin-1 receptor domain-containing protein</fullName>
    </recommendedName>
</protein>
<dbReference type="AlphaFoldDB" id="A0A643FJ26"/>
<keyword evidence="1" id="KW-0614">Plasmid</keyword>
<sequence>MFRAFNLEGVNKELFANWKASGEARFAGEKLNVRNAIASYIRNDAINGLKVKGDWFGQVKADVFISHSHCDEAIAIGMAGWLHERFGLTAFIDSCVWGHANDLLRSIDNEYCKLNSTTYNYQLRNRSTSHVHMMLSTALTHMIDGCECVVFLNTPAAMTTDKLLDKDSDGQTSSPWIYAELVTMQVIRRREPVRSPGRRMTKASMERFNEGAMDGLDVQYPLYLNALTPLAVKDLIKWEKTETTGEEALDALYDLKPEPELLREDFTESAR</sequence>
<proteinExistence type="predicted"/>
<accession>A0A643FJ26</accession>
<dbReference type="Proteomes" id="UP000397656">
    <property type="component" value="Plasmid pRK1-2"/>
</dbReference>
<gene>
    <name evidence="1" type="ORF">F7R26_037920</name>
</gene>
<organism evidence="1 2">
    <name type="scientific">Cupriavidus basilensis</name>
    <dbReference type="NCBI Taxonomy" id="68895"/>
    <lineage>
        <taxon>Bacteria</taxon>
        <taxon>Pseudomonadati</taxon>
        <taxon>Pseudomonadota</taxon>
        <taxon>Betaproteobacteria</taxon>
        <taxon>Burkholderiales</taxon>
        <taxon>Burkholderiaceae</taxon>
        <taxon>Cupriavidus</taxon>
    </lineage>
</organism>
<evidence type="ECO:0000313" key="2">
    <source>
        <dbReference type="Proteomes" id="UP000397656"/>
    </source>
</evidence>
<geneLocation type="plasmid" evidence="1 2">
    <name>pRK1-2</name>
</geneLocation>
<reference evidence="1 2" key="1">
    <citation type="submission" date="2020-10" db="EMBL/GenBank/DDBJ databases">
        <title>Complete genome sequence of Cupriavidus basilensis CCUG 49340T.</title>
        <authorList>
            <person name="Salva-Serra F."/>
            <person name="Donoso R.A."/>
            <person name="Cho K.H."/>
            <person name="Yoo J.A."/>
            <person name="Lee K."/>
            <person name="Yoon S.-H."/>
            <person name="Perez-Pantoja D."/>
            <person name="Moore E.R.B."/>
        </authorList>
    </citation>
    <scope>NUCLEOTIDE SEQUENCE [LARGE SCALE GENOMIC DNA]</scope>
    <source>
        <strain evidence="2">CCUG 49340</strain>
        <plasmid evidence="1 2">pRK1-2</plasmid>
    </source>
</reference>
<evidence type="ECO:0000313" key="1">
    <source>
        <dbReference type="EMBL" id="QOT82066.1"/>
    </source>
</evidence>
<evidence type="ECO:0008006" key="3">
    <source>
        <dbReference type="Google" id="ProtNLM"/>
    </source>
</evidence>
<name>A0A643FJ26_9BURK</name>
<dbReference type="RefSeq" id="WP_150992827.1">
    <property type="nucleotide sequence ID" value="NZ_CP062806.1"/>
</dbReference>
<dbReference type="GeneID" id="98406752"/>